<dbReference type="SUPFAM" id="SSF51621">
    <property type="entry name" value="Phosphoenolpyruvate/pyruvate domain"/>
    <property type="match status" value="1"/>
</dbReference>
<dbReference type="AlphaFoldDB" id="A0A0J7XN73"/>
<evidence type="ECO:0000256" key="2">
    <source>
        <dbReference type="ARBA" id="ARBA00022723"/>
    </source>
</evidence>
<dbReference type="InterPro" id="IPR005000">
    <property type="entry name" value="Aldolase/citrate-lyase_domain"/>
</dbReference>
<evidence type="ECO:0000313" key="5">
    <source>
        <dbReference type="EMBL" id="KMS53411.1"/>
    </source>
</evidence>
<dbReference type="Pfam" id="PF03328">
    <property type="entry name" value="HpcH_HpaI"/>
    <property type="match status" value="1"/>
</dbReference>
<sequence length="303" mass="32401">MKGERRLICCLPENNQLRDLFDLEGVARKTERSGMRYDRLRGMDLEMSVMPRLAAGQRILSLGIRFSRTPDIARMASGAGYDLVWIDLEHSSMSIDAAAQIAATAHDIGLGAWVRVPEREYGVIGRLLDSGGTGIIGPKIETEADARLLAGACRFPPLGQRSMLARLPQTGFVRTGADEFVATANNSVVVQALIESPRGIENADAIAAVLGIDIIGVGTNDLTAEMGCPGKVRNAAVMEACAHVASVARAHGKVAIIGGVADDDHFLELLEMGFSPFIFAGIDTDVVADGLVQRVDSWRGKFA</sequence>
<dbReference type="InterPro" id="IPR040442">
    <property type="entry name" value="Pyrv_kinase-like_dom_sf"/>
</dbReference>
<dbReference type="EMBL" id="JACT01000005">
    <property type="protein sequence ID" value="KMS53411.1"/>
    <property type="molecule type" value="Genomic_DNA"/>
</dbReference>
<evidence type="ECO:0000256" key="3">
    <source>
        <dbReference type="ARBA" id="ARBA00023239"/>
    </source>
</evidence>
<evidence type="ECO:0000256" key="1">
    <source>
        <dbReference type="ARBA" id="ARBA00005568"/>
    </source>
</evidence>
<dbReference type="PANTHER" id="PTHR30502:SF0">
    <property type="entry name" value="PHOSPHOENOLPYRUVATE CARBOXYLASE FAMILY PROTEIN"/>
    <property type="match status" value="1"/>
</dbReference>
<reference evidence="5 6" key="1">
    <citation type="journal article" date="2015" name="G3 (Bethesda)">
        <title>Insights into Ongoing Evolution of the Hexachlorocyclohexane Catabolic Pathway from Comparative Genomics of Ten Sphingomonadaceae Strains.</title>
        <authorList>
            <person name="Pearce S.L."/>
            <person name="Oakeshott J.G."/>
            <person name="Pandey G."/>
        </authorList>
    </citation>
    <scope>NUCLEOTIDE SEQUENCE [LARGE SCALE GENOMIC DNA]</scope>
    <source>
        <strain evidence="5 6">LL01</strain>
    </source>
</reference>
<comment type="similarity">
    <text evidence="1">Belongs to the HpcH/HpaI aldolase family.</text>
</comment>
<dbReference type="InterPro" id="IPR015813">
    <property type="entry name" value="Pyrv/PenolPyrv_kinase-like_dom"/>
</dbReference>
<dbReference type="STRING" id="1420583.V473_20610"/>
<name>A0A0J7XN73_9SPHN</name>
<keyword evidence="3" id="KW-0456">Lyase</keyword>
<evidence type="ECO:0000259" key="4">
    <source>
        <dbReference type="Pfam" id="PF03328"/>
    </source>
</evidence>
<dbReference type="GO" id="GO:0046872">
    <property type="term" value="F:metal ion binding"/>
    <property type="evidence" value="ECO:0007669"/>
    <property type="project" value="UniProtKB-KW"/>
</dbReference>
<dbReference type="RefSeq" id="WP_066608631.1">
    <property type="nucleotide sequence ID" value="NZ_KQ130436.1"/>
</dbReference>
<dbReference type="Gene3D" id="3.20.20.60">
    <property type="entry name" value="Phosphoenolpyruvate-binding domains"/>
    <property type="match status" value="1"/>
</dbReference>
<feature type="domain" description="HpcH/HpaI aldolase/citrate lyase" evidence="4">
    <location>
        <begin position="68"/>
        <end position="267"/>
    </location>
</feature>
<organism evidence="5 6">
    <name type="scientific">Sphingobium cupriresistens LL01</name>
    <dbReference type="NCBI Taxonomy" id="1420583"/>
    <lineage>
        <taxon>Bacteria</taxon>
        <taxon>Pseudomonadati</taxon>
        <taxon>Pseudomonadota</taxon>
        <taxon>Alphaproteobacteria</taxon>
        <taxon>Sphingomonadales</taxon>
        <taxon>Sphingomonadaceae</taxon>
        <taxon>Sphingobium</taxon>
    </lineage>
</organism>
<gene>
    <name evidence="5" type="ORF">V473_20610</name>
</gene>
<dbReference type="PATRIC" id="fig|1420583.3.peg.3931"/>
<keyword evidence="2" id="KW-0479">Metal-binding</keyword>
<dbReference type="PANTHER" id="PTHR30502">
    <property type="entry name" value="2-KETO-3-DEOXY-L-RHAMNONATE ALDOLASE"/>
    <property type="match status" value="1"/>
</dbReference>
<dbReference type="Proteomes" id="UP000052232">
    <property type="component" value="Unassembled WGS sequence"/>
</dbReference>
<keyword evidence="6" id="KW-1185">Reference proteome</keyword>
<dbReference type="InterPro" id="IPR050251">
    <property type="entry name" value="HpcH-HpaI_aldolase"/>
</dbReference>
<proteinExistence type="inferred from homology"/>
<comment type="caution">
    <text evidence="5">The sequence shown here is derived from an EMBL/GenBank/DDBJ whole genome shotgun (WGS) entry which is preliminary data.</text>
</comment>
<dbReference type="GO" id="GO:0016832">
    <property type="term" value="F:aldehyde-lyase activity"/>
    <property type="evidence" value="ECO:0007669"/>
    <property type="project" value="TreeGrafter"/>
</dbReference>
<evidence type="ECO:0000313" key="6">
    <source>
        <dbReference type="Proteomes" id="UP000052232"/>
    </source>
</evidence>
<protein>
    <recommendedName>
        <fullName evidence="4">HpcH/HpaI aldolase/citrate lyase domain-containing protein</fullName>
    </recommendedName>
</protein>
<accession>A0A0J7XN73</accession>
<dbReference type="GO" id="GO:0005737">
    <property type="term" value="C:cytoplasm"/>
    <property type="evidence" value="ECO:0007669"/>
    <property type="project" value="TreeGrafter"/>
</dbReference>